<gene>
    <name evidence="2" type="ORF">DAEQUDRAFT_729588</name>
</gene>
<evidence type="ECO:0000256" key="1">
    <source>
        <dbReference type="SAM" id="Phobius"/>
    </source>
</evidence>
<evidence type="ECO:0000313" key="3">
    <source>
        <dbReference type="Proteomes" id="UP000076727"/>
    </source>
</evidence>
<keyword evidence="1" id="KW-0472">Membrane</keyword>
<name>A0A165NHY5_9APHY</name>
<keyword evidence="1" id="KW-1133">Transmembrane helix</keyword>
<dbReference type="EMBL" id="KV429081">
    <property type="protein sequence ID" value="KZT66993.1"/>
    <property type="molecule type" value="Genomic_DNA"/>
</dbReference>
<dbReference type="Proteomes" id="UP000076727">
    <property type="component" value="Unassembled WGS sequence"/>
</dbReference>
<organism evidence="2 3">
    <name type="scientific">Daedalea quercina L-15889</name>
    <dbReference type="NCBI Taxonomy" id="1314783"/>
    <lineage>
        <taxon>Eukaryota</taxon>
        <taxon>Fungi</taxon>
        <taxon>Dikarya</taxon>
        <taxon>Basidiomycota</taxon>
        <taxon>Agaricomycotina</taxon>
        <taxon>Agaricomycetes</taxon>
        <taxon>Polyporales</taxon>
        <taxon>Fomitopsis</taxon>
    </lineage>
</organism>
<keyword evidence="1" id="KW-0812">Transmembrane</keyword>
<dbReference type="AlphaFoldDB" id="A0A165NHY5"/>
<reference evidence="2 3" key="1">
    <citation type="journal article" date="2016" name="Mol. Biol. Evol.">
        <title>Comparative Genomics of Early-Diverging Mushroom-Forming Fungi Provides Insights into the Origins of Lignocellulose Decay Capabilities.</title>
        <authorList>
            <person name="Nagy L.G."/>
            <person name="Riley R."/>
            <person name="Tritt A."/>
            <person name="Adam C."/>
            <person name="Daum C."/>
            <person name="Floudas D."/>
            <person name="Sun H."/>
            <person name="Yadav J.S."/>
            <person name="Pangilinan J."/>
            <person name="Larsson K.H."/>
            <person name="Matsuura K."/>
            <person name="Barry K."/>
            <person name="Labutti K."/>
            <person name="Kuo R."/>
            <person name="Ohm R.A."/>
            <person name="Bhattacharya S.S."/>
            <person name="Shirouzu T."/>
            <person name="Yoshinaga Y."/>
            <person name="Martin F.M."/>
            <person name="Grigoriev I.V."/>
            <person name="Hibbett D.S."/>
        </authorList>
    </citation>
    <scope>NUCLEOTIDE SEQUENCE [LARGE SCALE GENOMIC DNA]</scope>
    <source>
        <strain evidence="2 3">L-15889</strain>
    </source>
</reference>
<proteinExistence type="predicted"/>
<evidence type="ECO:0000313" key="2">
    <source>
        <dbReference type="EMBL" id="KZT66993.1"/>
    </source>
</evidence>
<keyword evidence="3" id="KW-1185">Reference proteome</keyword>
<accession>A0A165NHY5</accession>
<sequence length="113" mass="12412">MLVAATWRHTYIGKFVSVAHPDTPLTTLFLRDGTAYFITILALLILNITLLATAGGYLSTITVALETILLSRFYLKPHAASISGIKMPSSPSQVWTRSPFYAGCRKPRPLTCL</sequence>
<feature type="transmembrane region" description="Helical" evidence="1">
    <location>
        <begin position="35"/>
        <end position="65"/>
    </location>
</feature>
<protein>
    <submittedName>
        <fullName evidence="2">Uncharacterized protein</fullName>
    </submittedName>
</protein>